<comment type="caution">
    <text evidence="4">The sequence shown here is derived from an EMBL/GenBank/DDBJ whole genome shotgun (WGS) entry which is preliminary data.</text>
</comment>
<dbReference type="InterPro" id="IPR029753">
    <property type="entry name" value="D-isomer_DH_CS"/>
</dbReference>
<accession>A0A5J5GPZ1</accession>
<dbReference type="EMBL" id="VYQE01000001">
    <property type="protein sequence ID" value="KAA9010409.1"/>
    <property type="molecule type" value="Genomic_DNA"/>
</dbReference>
<keyword evidence="4" id="KW-0670">Pyruvate</keyword>
<evidence type="ECO:0000313" key="5">
    <source>
        <dbReference type="Proteomes" id="UP000326554"/>
    </source>
</evidence>
<name>A0A5J5GPZ1_9RHOB</name>
<dbReference type="PANTHER" id="PTHR43333">
    <property type="entry name" value="2-HACID_DH_C DOMAIN-CONTAINING PROTEIN"/>
    <property type="match status" value="1"/>
</dbReference>
<dbReference type="PANTHER" id="PTHR43333:SF1">
    <property type="entry name" value="D-ISOMER SPECIFIC 2-HYDROXYACID DEHYDROGENASE NAD-BINDING DOMAIN-CONTAINING PROTEIN"/>
    <property type="match status" value="1"/>
</dbReference>
<keyword evidence="1" id="KW-0560">Oxidoreductase</keyword>
<evidence type="ECO:0000256" key="1">
    <source>
        <dbReference type="ARBA" id="ARBA00023002"/>
    </source>
</evidence>
<dbReference type="GO" id="GO:0016616">
    <property type="term" value="F:oxidoreductase activity, acting on the CH-OH group of donors, NAD or NADP as acceptor"/>
    <property type="evidence" value="ECO:0007669"/>
    <property type="project" value="UniProtKB-ARBA"/>
</dbReference>
<feature type="domain" description="D-isomer specific 2-hydroxyacid dehydrogenase NAD-binding" evidence="3">
    <location>
        <begin position="123"/>
        <end position="275"/>
    </location>
</feature>
<dbReference type="InterPro" id="IPR036291">
    <property type="entry name" value="NAD(P)-bd_dom_sf"/>
</dbReference>
<evidence type="ECO:0000313" key="4">
    <source>
        <dbReference type="EMBL" id="KAA9010409.1"/>
    </source>
</evidence>
<dbReference type="RefSeq" id="WP_150443895.1">
    <property type="nucleotide sequence ID" value="NZ_VYQE01000001.1"/>
</dbReference>
<evidence type="ECO:0000259" key="3">
    <source>
        <dbReference type="Pfam" id="PF02826"/>
    </source>
</evidence>
<dbReference type="PROSITE" id="PS00671">
    <property type="entry name" value="D_2_HYDROXYACID_DH_3"/>
    <property type="match status" value="1"/>
</dbReference>
<protein>
    <submittedName>
        <fullName evidence="4">Glyoxylate/hydroxypyruvate reductase A</fullName>
    </submittedName>
</protein>
<dbReference type="GO" id="GO:0051287">
    <property type="term" value="F:NAD binding"/>
    <property type="evidence" value="ECO:0007669"/>
    <property type="project" value="InterPro"/>
</dbReference>
<dbReference type="Gene3D" id="3.40.50.720">
    <property type="entry name" value="NAD(P)-binding Rossmann-like Domain"/>
    <property type="match status" value="2"/>
</dbReference>
<reference evidence="4 5" key="1">
    <citation type="submission" date="2019-09" db="EMBL/GenBank/DDBJ databases">
        <authorList>
            <person name="Park J.-S."/>
            <person name="Choi H.-J."/>
        </authorList>
    </citation>
    <scope>NUCLEOTIDE SEQUENCE [LARGE SCALE GENOMIC DNA]</scope>
    <source>
        <strain evidence="4 5">176SS1-4</strain>
    </source>
</reference>
<dbReference type="Proteomes" id="UP000326554">
    <property type="component" value="Unassembled WGS sequence"/>
</dbReference>
<dbReference type="CDD" id="cd12164">
    <property type="entry name" value="GDH_like_2"/>
    <property type="match status" value="1"/>
</dbReference>
<dbReference type="AlphaFoldDB" id="A0A5J5GPZ1"/>
<keyword evidence="5" id="KW-1185">Reference proteome</keyword>
<organism evidence="4 5">
    <name type="scientific">Histidinibacterium aquaticum</name>
    <dbReference type="NCBI Taxonomy" id="2613962"/>
    <lineage>
        <taxon>Bacteria</taxon>
        <taxon>Pseudomonadati</taxon>
        <taxon>Pseudomonadota</taxon>
        <taxon>Alphaproteobacteria</taxon>
        <taxon>Rhodobacterales</taxon>
        <taxon>Paracoccaceae</taxon>
        <taxon>Histidinibacterium</taxon>
    </lineage>
</organism>
<gene>
    <name evidence="4" type="ORF">F3S47_03970</name>
</gene>
<proteinExistence type="predicted"/>
<dbReference type="SUPFAM" id="SSF51735">
    <property type="entry name" value="NAD(P)-binding Rossmann-fold domains"/>
    <property type="match status" value="1"/>
</dbReference>
<sequence length="310" mass="33343">MRRLLFMAPARRWAEYREVLPGAIARAGIKAEVSPEVPDAEVDYIVYGPGDGGPTDFARFPNLRAVFSLWAGVETVVGNESLTVPLTRMVDPGLREGMVEYVTGHVLRHHLGMDAHIVNPDRDWDNTAPPLARHRPVTVLGLGELGGACAGALATLGFPVSGWSRSPKTLPGVTCHSGEDGLDAALSDAEIVVLLLPHTPETENTMDAKRFAQLALGAVLLNPGRGALVDDEALLEALDSGQLGHATLDTFREEPLPGDHPFWAHPKVTVTPHIASETRPDTASEVVAENLRRAEAGEPLLHLVDRKLGY</sequence>
<dbReference type="InterPro" id="IPR006140">
    <property type="entry name" value="D-isomer_DH_NAD-bd"/>
</dbReference>
<dbReference type="Pfam" id="PF02826">
    <property type="entry name" value="2-Hacid_dh_C"/>
    <property type="match status" value="1"/>
</dbReference>
<evidence type="ECO:0000256" key="2">
    <source>
        <dbReference type="ARBA" id="ARBA00023027"/>
    </source>
</evidence>
<keyword evidence="2" id="KW-0520">NAD</keyword>